<dbReference type="EMBL" id="CP060635">
    <property type="protein sequence ID" value="QNM08705.1"/>
    <property type="molecule type" value="Genomic_DNA"/>
</dbReference>
<evidence type="ECO:0000313" key="3">
    <source>
        <dbReference type="Proteomes" id="UP000515860"/>
    </source>
</evidence>
<proteinExistence type="predicted"/>
<protein>
    <submittedName>
        <fullName evidence="2">Stage III sporulation protein AD</fullName>
    </submittedName>
</protein>
<dbReference type="Pfam" id="PF06686">
    <property type="entry name" value="SpoIIIAC"/>
    <property type="match status" value="2"/>
</dbReference>
<accession>A0A7G9GD23</accession>
<dbReference type="Proteomes" id="UP000515860">
    <property type="component" value="Chromosome"/>
</dbReference>
<keyword evidence="3" id="KW-1185">Reference proteome</keyword>
<evidence type="ECO:0000256" key="1">
    <source>
        <dbReference type="SAM" id="Phobius"/>
    </source>
</evidence>
<reference evidence="2 3" key="1">
    <citation type="submission" date="2020-08" db="EMBL/GenBank/DDBJ databases">
        <authorList>
            <person name="Liu C."/>
            <person name="Sun Q."/>
        </authorList>
    </citation>
    <scope>NUCLEOTIDE SEQUENCE [LARGE SCALE GENOMIC DNA]</scope>
    <source>
        <strain evidence="2 3">NSJ-29</strain>
    </source>
</reference>
<dbReference type="AlphaFoldDB" id="A0A7G9GD23"/>
<dbReference type="KEGG" id="whj:H9Q79_18030"/>
<keyword evidence="1" id="KW-1133">Transmembrane helix</keyword>
<organism evidence="2 3">
    <name type="scientific">Wansuia hejianensis</name>
    <dbReference type="NCBI Taxonomy" id="2763667"/>
    <lineage>
        <taxon>Bacteria</taxon>
        <taxon>Bacillati</taxon>
        <taxon>Bacillota</taxon>
        <taxon>Clostridia</taxon>
        <taxon>Lachnospirales</taxon>
        <taxon>Lachnospiraceae</taxon>
        <taxon>Wansuia</taxon>
    </lineage>
</organism>
<dbReference type="RefSeq" id="WP_249328886.1">
    <property type="nucleotide sequence ID" value="NZ_CP060635.1"/>
</dbReference>
<keyword evidence="1" id="KW-0812">Transmembrane</keyword>
<name>A0A7G9GD23_9FIRM</name>
<feature type="transmembrane region" description="Helical" evidence="1">
    <location>
        <begin position="5"/>
        <end position="21"/>
    </location>
</feature>
<dbReference type="InterPro" id="IPR025664">
    <property type="entry name" value="Spore_III_AC/AD"/>
</dbReference>
<feature type="transmembrane region" description="Helical" evidence="1">
    <location>
        <begin position="27"/>
        <end position="49"/>
    </location>
</feature>
<keyword evidence="1" id="KW-0472">Membrane</keyword>
<sequence>MDVLKIAVLGIAGLMICIFVKETRPEYALYVSLATGICILLLATGKLSYLMEMISRLKSYVPIDTTYLNALLKMIGITYVGQFSAGICRDAGYSSIAGQIEIFAKLSILVISMPILEGLMKTIQEFLA</sequence>
<evidence type="ECO:0000313" key="2">
    <source>
        <dbReference type="EMBL" id="QNM08705.1"/>
    </source>
</evidence>
<gene>
    <name evidence="2" type="ORF">H9Q79_18030</name>
</gene>